<evidence type="ECO:0000256" key="2">
    <source>
        <dbReference type="ARBA" id="ARBA00012438"/>
    </source>
</evidence>
<comment type="caution">
    <text evidence="11">The sequence shown here is derived from an EMBL/GenBank/DDBJ whole genome shotgun (WGS) entry which is preliminary data.</text>
</comment>
<keyword evidence="8" id="KW-0902">Two-component regulatory system</keyword>
<keyword evidence="4" id="KW-0808">Transferase</keyword>
<reference evidence="11 12" key="1">
    <citation type="submission" date="2019-08" db="EMBL/GenBank/DDBJ databases">
        <title>Genomes of Antarctic Bizionia species.</title>
        <authorList>
            <person name="Bowman J.P."/>
        </authorList>
    </citation>
    <scope>NUCLEOTIDE SEQUENCE [LARGE SCALE GENOMIC DNA]</scope>
    <source>
        <strain evidence="11 12">APA-1</strain>
    </source>
</reference>
<keyword evidence="9" id="KW-1133">Transmembrane helix</keyword>
<keyword evidence="7" id="KW-0067">ATP-binding</keyword>
<dbReference type="RefSeq" id="WP_066255052.1">
    <property type="nucleotide sequence ID" value="NZ_VSKL01000001.1"/>
</dbReference>
<dbReference type="SUPFAM" id="SSF55874">
    <property type="entry name" value="ATPase domain of HSP90 chaperone/DNA topoisomerase II/histidine kinase"/>
    <property type="match status" value="1"/>
</dbReference>
<dbReference type="PRINTS" id="PR00344">
    <property type="entry name" value="BCTRLSENSOR"/>
</dbReference>
<dbReference type="SUPFAM" id="SSF47384">
    <property type="entry name" value="Homodimeric domain of signal transducing histidine kinase"/>
    <property type="match status" value="1"/>
</dbReference>
<dbReference type="SMART" id="SM00388">
    <property type="entry name" value="HisKA"/>
    <property type="match status" value="1"/>
</dbReference>
<feature type="transmembrane region" description="Helical" evidence="9">
    <location>
        <begin position="12"/>
        <end position="33"/>
    </location>
</feature>
<keyword evidence="9" id="KW-0472">Membrane</keyword>
<dbReference type="Proteomes" id="UP000324358">
    <property type="component" value="Unassembled WGS sequence"/>
</dbReference>
<evidence type="ECO:0000256" key="3">
    <source>
        <dbReference type="ARBA" id="ARBA00022553"/>
    </source>
</evidence>
<evidence type="ECO:0000256" key="8">
    <source>
        <dbReference type="ARBA" id="ARBA00023012"/>
    </source>
</evidence>
<gene>
    <name evidence="11" type="ORF">ES675_01355</name>
</gene>
<evidence type="ECO:0000313" key="12">
    <source>
        <dbReference type="Proteomes" id="UP000324358"/>
    </source>
</evidence>
<dbReference type="CDD" id="cd00082">
    <property type="entry name" value="HisKA"/>
    <property type="match status" value="1"/>
</dbReference>
<dbReference type="PROSITE" id="PS50109">
    <property type="entry name" value="HIS_KIN"/>
    <property type="match status" value="1"/>
</dbReference>
<keyword evidence="5" id="KW-0547">Nucleotide-binding</keyword>
<organism evidence="11 12">
    <name type="scientific">Bizionia algoritergicola</name>
    <dbReference type="NCBI Taxonomy" id="291187"/>
    <lineage>
        <taxon>Bacteria</taxon>
        <taxon>Pseudomonadati</taxon>
        <taxon>Bacteroidota</taxon>
        <taxon>Flavobacteriia</taxon>
        <taxon>Flavobacteriales</taxon>
        <taxon>Flavobacteriaceae</taxon>
        <taxon>Bizionia</taxon>
    </lineage>
</organism>
<name>A0A5D0R149_9FLAO</name>
<dbReference type="InterPro" id="IPR036097">
    <property type="entry name" value="HisK_dim/P_sf"/>
</dbReference>
<feature type="transmembrane region" description="Helical" evidence="9">
    <location>
        <begin position="150"/>
        <end position="170"/>
    </location>
</feature>
<dbReference type="Pfam" id="PF02518">
    <property type="entry name" value="HATPase_c"/>
    <property type="match status" value="1"/>
</dbReference>
<feature type="domain" description="Histidine kinase" evidence="10">
    <location>
        <begin position="188"/>
        <end position="389"/>
    </location>
</feature>
<dbReference type="OrthoDB" id="9815750at2"/>
<dbReference type="GO" id="GO:0005524">
    <property type="term" value="F:ATP binding"/>
    <property type="evidence" value="ECO:0007669"/>
    <property type="project" value="UniProtKB-KW"/>
</dbReference>
<accession>A0A5D0R149</accession>
<dbReference type="InterPro" id="IPR003594">
    <property type="entry name" value="HATPase_dom"/>
</dbReference>
<dbReference type="SMART" id="SM00387">
    <property type="entry name" value="HATPase_c"/>
    <property type="match status" value="1"/>
</dbReference>
<sequence length="389" mass="44460">MLFSKYRNLTRYIIVAASFVIISLILWNTFVFFQHFKAEQRQKMDIWALAQTEFQKNMLEDDVNPMVSRVLISKNDNQIVVINAEGAIGLTNNVEERYLKNDASTKRLIANLEAENKPIELSYIDPKTNQKINDGYLYYGNSPLITKLKYYPLALLLIIILFGAVAYFFYRSTKIATQNKLWSGMAKETAHQIGTPLSSLIGWTEILKIEQVNPEYIAEIEKDISRLQTITERFSKIGSLPKLEKADIVAETLESYDYLKTRSSKLIEFEISVPENPIYVKLNKQLFSWTIENLVKNAIDAMRGKGKLVIAISQLEDNVKITITDTGKGLTRSQFNRIFDPGFTTKKRGWGLGLSLAKRIIEEFHNGKIYVLASEIDKGTSMQILLKTT</sequence>
<evidence type="ECO:0000256" key="9">
    <source>
        <dbReference type="SAM" id="Phobius"/>
    </source>
</evidence>
<dbReference type="Gene3D" id="3.30.565.10">
    <property type="entry name" value="Histidine kinase-like ATPase, C-terminal domain"/>
    <property type="match status" value="1"/>
</dbReference>
<dbReference type="EMBL" id="VSKL01000001">
    <property type="protein sequence ID" value="TYB74809.1"/>
    <property type="molecule type" value="Genomic_DNA"/>
</dbReference>
<evidence type="ECO:0000256" key="4">
    <source>
        <dbReference type="ARBA" id="ARBA00022679"/>
    </source>
</evidence>
<keyword evidence="9" id="KW-0812">Transmembrane</keyword>
<evidence type="ECO:0000256" key="7">
    <source>
        <dbReference type="ARBA" id="ARBA00022840"/>
    </source>
</evidence>
<evidence type="ECO:0000313" key="11">
    <source>
        <dbReference type="EMBL" id="TYB74809.1"/>
    </source>
</evidence>
<dbReference type="InterPro" id="IPR003661">
    <property type="entry name" value="HisK_dim/P_dom"/>
</dbReference>
<evidence type="ECO:0000259" key="10">
    <source>
        <dbReference type="PROSITE" id="PS50109"/>
    </source>
</evidence>
<protein>
    <recommendedName>
        <fullName evidence="2">histidine kinase</fullName>
        <ecNumber evidence="2">2.7.13.3</ecNumber>
    </recommendedName>
</protein>
<proteinExistence type="predicted"/>
<dbReference type="Pfam" id="PF00512">
    <property type="entry name" value="HisKA"/>
    <property type="match status" value="1"/>
</dbReference>
<dbReference type="AlphaFoldDB" id="A0A5D0R149"/>
<dbReference type="InterPro" id="IPR004358">
    <property type="entry name" value="Sig_transdc_His_kin-like_C"/>
</dbReference>
<evidence type="ECO:0000256" key="6">
    <source>
        <dbReference type="ARBA" id="ARBA00022777"/>
    </source>
</evidence>
<evidence type="ECO:0000256" key="1">
    <source>
        <dbReference type="ARBA" id="ARBA00000085"/>
    </source>
</evidence>
<keyword evidence="6 11" id="KW-0418">Kinase</keyword>
<dbReference type="PANTHER" id="PTHR43065:SF10">
    <property type="entry name" value="PEROXIDE STRESS-ACTIVATED HISTIDINE KINASE MAK3"/>
    <property type="match status" value="1"/>
</dbReference>
<dbReference type="InterPro" id="IPR005467">
    <property type="entry name" value="His_kinase_dom"/>
</dbReference>
<dbReference type="GO" id="GO:0000155">
    <property type="term" value="F:phosphorelay sensor kinase activity"/>
    <property type="evidence" value="ECO:0007669"/>
    <property type="project" value="InterPro"/>
</dbReference>
<evidence type="ECO:0000256" key="5">
    <source>
        <dbReference type="ARBA" id="ARBA00022741"/>
    </source>
</evidence>
<dbReference type="InterPro" id="IPR036890">
    <property type="entry name" value="HATPase_C_sf"/>
</dbReference>
<dbReference type="PANTHER" id="PTHR43065">
    <property type="entry name" value="SENSOR HISTIDINE KINASE"/>
    <property type="match status" value="1"/>
</dbReference>
<dbReference type="Gene3D" id="1.10.287.130">
    <property type="match status" value="1"/>
</dbReference>
<dbReference type="EC" id="2.7.13.3" evidence="2"/>
<keyword evidence="3" id="KW-0597">Phosphoprotein</keyword>
<comment type="catalytic activity">
    <reaction evidence="1">
        <text>ATP + protein L-histidine = ADP + protein N-phospho-L-histidine.</text>
        <dbReference type="EC" id="2.7.13.3"/>
    </reaction>
</comment>
<keyword evidence="12" id="KW-1185">Reference proteome</keyword>